<evidence type="ECO:0000256" key="12">
    <source>
        <dbReference type="ARBA" id="ARBA00022989"/>
    </source>
</evidence>
<evidence type="ECO:0000256" key="2">
    <source>
        <dbReference type="ARBA" id="ARBA00004448"/>
    </source>
</evidence>
<evidence type="ECO:0000256" key="5">
    <source>
        <dbReference type="ARBA" id="ARBA00021008"/>
    </source>
</evidence>
<evidence type="ECO:0000256" key="11">
    <source>
        <dbReference type="ARBA" id="ARBA00022982"/>
    </source>
</evidence>
<gene>
    <name evidence="20" type="primary">NAD2</name>
</gene>
<comment type="function">
    <text evidence="18">Core subunit of the mitochondrial membrane respiratory chain NADH dehydrogenase (Complex I) which catalyzes electron transfer from NADH through the respiratory chain, using ubiquinone as an electron acceptor. Essential for the catalytic activity and assembly of complex I.</text>
</comment>
<keyword evidence="10 18" id="KW-1278">Translocase</keyword>
<feature type="transmembrane region" description="Helical" evidence="18">
    <location>
        <begin position="7"/>
        <end position="29"/>
    </location>
</feature>
<evidence type="ECO:0000256" key="14">
    <source>
        <dbReference type="ARBA" id="ARBA00023075"/>
    </source>
</evidence>
<evidence type="ECO:0000256" key="9">
    <source>
        <dbReference type="ARBA" id="ARBA00022792"/>
    </source>
</evidence>
<keyword evidence="11 18" id="KW-0249">Electron transport</keyword>
<reference evidence="20" key="1">
    <citation type="journal article" date="2014" name="Ticks Tick Borne Dis.">
        <title>Molecular phylogeny of soft ticks (Ixodida: Argasidae) inferred from mitochondrial genome and nuclear rRNA sequences.</title>
        <authorList>
            <person name="Burger T.D."/>
            <person name="Shao R."/>
            <person name="Labruna M.B."/>
            <person name="Barker S.C."/>
        </authorList>
    </citation>
    <scope>NUCLEOTIDE SEQUENCE</scope>
</reference>
<evidence type="ECO:0000256" key="3">
    <source>
        <dbReference type="ARBA" id="ARBA00007012"/>
    </source>
</evidence>
<dbReference type="GO" id="GO:0005743">
    <property type="term" value="C:mitochondrial inner membrane"/>
    <property type="evidence" value="ECO:0007669"/>
    <property type="project" value="UniProtKB-SubCell"/>
</dbReference>
<keyword evidence="6" id="KW-0813">Transport</keyword>
<evidence type="ECO:0000256" key="7">
    <source>
        <dbReference type="ARBA" id="ARBA00022660"/>
    </source>
</evidence>
<dbReference type="InterPro" id="IPR001750">
    <property type="entry name" value="ND/Mrp_TM"/>
</dbReference>
<evidence type="ECO:0000256" key="15">
    <source>
        <dbReference type="ARBA" id="ARBA00023128"/>
    </source>
</evidence>
<feature type="transmembrane region" description="Helical" evidence="18">
    <location>
        <begin position="127"/>
        <end position="152"/>
    </location>
</feature>
<keyword evidence="14 18" id="KW-0830">Ubiquinone</keyword>
<keyword evidence="9 18" id="KW-0999">Mitochondrion inner membrane</keyword>
<dbReference type="InterPro" id="IPR003917">
    <property type="entry name" value="NADH_UbQ_OxRdtase_chain2"/>
</dbReference>
<feature type="transmembrane region" description="Helical" evidence="18">
    <location>
        <begin position="164"/>
        <end position="182"/>
    </location>
</feature>
<keyword evidence="16 18" id="KW-0472">Membrane</keyword>
<evidence type="ECO:0000259" key="19">
    <source>
        <dbReference type="Pfam" id="PF00361"/>
    </source>
</evidence>
<feature type="transmembrane region" description="Helical" evidence="18">
    <location>
        <begin position="87"/>
        <end position="107"/>
    </location>
</feature>
<dbReference type="Pfam" id="PF00361">
    <property type="entry name" value="Proton_antipo_M"/>
    <property type="match status" value="1"/>
</dbReference>
<evidence type="ECO:0000256" key="13">
    <source>
        <dbReference type="ARBA" id="ARBA00023027"/>
    </source>
</evidence>
<comment type="subcellular location">
    <subcellularLocation>
        <location evidence="2 18">Mitochondrion inner membrane</location>
        <topology evidence="2 18">Multi-pass membrane protein</topology>
    </subcellularLocation>
</comment>
<evidence type="ECO:0000256" key="4">
    <source>
        <dbReference type="ARBA" id="ARBA00012944"/>
    </source>
</evidence>
<name>W0FGN9_OTOMG</name>
<evidence type="ECO:0000256" key="8">
    <source>
        <dbReference type="ARBA" id="ARBA00022692"/>
    </source>
</evidence>
<protein>
    <recommendedName>
        <fullName evidence="5 18">NADH-ubiquinone oxidoreductase chain 2</fullName>
        <ecNumber evidence="4 18">7.1.1.2</ecNumber>
    </recommendedName>
</protein>
<evidence type="ECO:0000256" key="18">
    <source>
        <dbReference type="RuleBase" id="RU003403"/>
    </source>
</evidence>
<keyword evidence="12 18" id="KW-1133">Transmembrane helix</keyword>
<evidence type="ECO:0000256" key="10">
    <source>
        <dbReference type="ARBA" id="ARBA00022967"/>
    </source>
</evidence>
<keyword evidence="7 18" id="KW-0679">Respiratory chain</keyword>
<evidence type="ECO:0000256" key="17">
    <source>
        <dbReference type="ARBA" id="ARBA00049551"/>
    </source>
</evidence>
<evidence type="ECO:0000256" key="16">
    <source>
        <dbReference type="ARBA" id="ARBA00023136"/>
    </source>
</evidence>
<dbReference type="InterPro" id="IPR050175">
    <property type="entry name" value="Complex_I_Subunit_2"/>
</dbReference>
<keyword evidence="15 18" id="KW-0496">Mitochondrion</keyword>
<comment type="similarity">
    <text evidence="3 18">Belongs to the complex I subunit 2 family.</text>
</comment>
<sequence>MKISNLIMLWFLIISILMSFSTSSFFFLWMCMEINMMSFIPLLNFKNLMNTNSMMMYFIIQAFSSSMLIFSIIFLNMNMNEDKTNLISFLSLLMKMGASPFHMWFPLMVEGLNYFSFFLVSTFQKLIPLYMISFFFSWIIFLSIILSALIGSIGGFNQFSIRKLMAFSSISHIAWMLTLISINSNLWILYFLIYTMISGLIMFMFNKMNMHFFFQTNFFSKENLIFFIILLLSLGGIPPMIGFFMKWIVLKNLILFTKFLFIPLIFSSLLNLFFYMRLLYPFFLKNFSILKWKTYYNFYMIMFFSSQFFLTFCLISFL</sequence>
<geneLocation type="mitochondrion" evidence="20"/>
<dbReference type="EMBL" id="KC769589">
    <property type="protein sequence ID" value="AHF21626.1"/>
    <property type="molecule type" value="Genomic_DNA"/>
</dbReference>
<dbReference type="AlphaFoldDB" id="W0FGN9"/>
<feature type="transmembrane region" description="Helical" evidence="18">
    <location>
        <begin position="54"/>
        <end position="75"/>
    </location>
</feature>
<feature type="domain" description="NADH:quinone oxidoreductase/Mrp antiporter transmembrane" evidence="19">
    <location>
        <begin position="25"/>
        <end position="269"/>
    </location>
</feature>
<comment type="function">
    <text evidence="1">Core subunit of the mitochondrial membrane respiratory chain NADH dehydrogenase (Complex I) that is believed to belong to the minimal assembly required for catalysis. Complex I functions in the transfer of electrons from NADH to the respiratory chain. The immediate electron acceptor for the enzyme is believed to be ubiquinone.</text>
</comment>
<feature type="transmembrane region" description="Helical" evidence="18">
    <location>
        <begin position="225"/>
        <end position="249"/>
    </location>
</feature>
<evidence type="ECO:0000256" key="1">
    <source>
        <dbReference type="ARBA" id="ARBA00003257"/>
    </source>
</evidence>
<organism evidence="20">
    <name type="scientific">Otobius megnini</name>
    <name type="common">Spinose ear tick</name>
    <dbReference type="NCBI Taxonomy" id="34606"/>
    <lineage>
        <taxon>Eukaryota</taxon>
        <taxon>Metazoa</taxon>
        <taxon>Ecdysozoa</taxon>
        <taxon>Arthropoda</taxon>
        <taxon>Chelicerata</taxon>
        <taxon>Arachnida</taxon>
        <taxon>Acari</taxon>
        <taxon>Parasitiformes</taxon>
        <taxon>Ixodida</taxon>
        <taxon>Ixodoidea</taxon>
        <taxon>Argasidae</taxon>
        <taxon>Ornithodorinae</taxon>
        <taxon>Otobius</taxon>
    </lineage>
</organism>
<feature type="transmembrane region" description="Helical" evidence="18">
    <location>
        <begin position="188"/>
        <end position="205"/>
    </location>
</feature>
<keyword evidence="8 18" id="KW-0812">Transmembrane</keyword>
<feature type="transmembrane region" description="Helical" evidence="18">
    <location>
        <begin position="296"/>
        <end position="317"/>
    </location>
</feature>
<dbReference type="EC" id="7.1.1.2" evidence="4 18"/>
<accession>W0FGN9</accession>
<dbReference type="GO" id="GO:0006120">
    <property type="term" value="P:mitochondrial electron transport, NADH to ubiquinone"/>
    <property type="evidence" value="ECO:0007669"/>
    <property type="project" value="InterPro"/>
</dbReference>
<proteinExistence type="inferred from homology"/>
<dbReference type="PANTHER" id="PTHR46552:SF1">
    <property type="entry name" value="NADH-UBIQUINONE OXIDOREDUCTASE CHAIN 2"/>
    <property type="match status" value="1"/>
</dbReference>
<evidence type="ECO:0000256" key="6">
    <source>
        <dbReference type="ARBA" id="ARBA00022448"/>
    </source>
</evidence>
<keyword evidence="13 18" id="KW-0520">NAD</keyword>
<dbReference type="PRINTS" id="PR01436">
    <property type="entry name" value="NADHDHGNASE2"/>
</dbReference>
<dbReference type="GO" id="GO:0008137">
    <property type="term" value="F:NADH dehydrogenase (ubiquinone) activity"/>
    <property type="evidence" value="ECO:0007669"/>
    <property type="project" value="UniProtKB-EC"/>
</dbReference>
<evidence type="ECO:0000313" key="20">
    <source>
        <dbReference type="EMBL" id="AHF21626.1"/>
    </source>
</evidence>
<comment type="catalytic activity">
    <reaction evidence="17 18">
        <text>a ubiquinone + NADH + 5 H(+)(in) = a ubiquinol + NAD(+) + 4 H(+)(out)</text>
        <dbReference type="Rhea" id="RHEA:29091"/>
        <dbReference type="Rhea" id="RHEA-COMP:9565"/>
        <dbReference type="Rhea" id="RHEA-COMP:9566"/>
        <dbReference type="ChEBI" id="CHEBI:15378"/>
        <dbReference type="ChEBI" id="CHEBI:16389"/>
        <dbReference type="ChEBI" id="CHEBI:17976"/>
        <dbReference type="ChEBI" id="CHEBI:57540"/>
        <dbReference type="ChEBI" id="CHEBI:57945"/>
        <dbReference type="EC" id="7.1.1.2"/>
    </reaction>
</comment>
<dbReference type="PANTHER" id="PTHR46552">
    <property type="entry name" value="NADH-UBIQUINONE OXIDOREDUCTASE CHAIN 2"/>
    <property type="match status" value="1"/>
</dbReference>
<feature type="transmembrane region" description="Helical" evidence="18">
    <location>
        <begin position="255"/>
        <end position="275"/>
    </location>
</feature>